<protein>
    <submittedName>
        <fullName evidence="4">Type 1 fimbrial protein</fullName>
    </submittedName>
</protein>
<dbReference type="GO" id="GO:0043709">
    <property type="term" value="P:cell adhesion involved in single-species biofilm formation"/>
    <property type="evidence" value="ECO:0007669"/>
    <property type="project" value="TreeGrafter"/>
</dbReference>
<proteinExistence type="predicted"/>
<reference evidence="4" key="1">
    <citation type="submission" date="2024-02" db="EMBL/GenBank/DDBJ databases">
        <authorList>
            <consortium name="Clinical and Environmental Microbiology Branch: Whole genome sequencing antimicrobial resistance pathogens in the healthcare setting"/>
        </authorList>
    </citation>
    <scope>NUCLEOTIDE SEQUENCE</scope>
    <source>
        <strain evidence="4">2020QW-00022</strain>
    </source>
</reference>
<evidence type="ECO:0000256" key="1">
    <source>
        <dbReference type="SAM" id="SignalP"/>
    </source>
</evidence>
<organism evidence="4">
    <name type="scientific">Providencia rettgeri</name>
    <dbReference type="NCBI Taxonomy" id="587"/>
    <lineage>
        <taxon>Bacteria</taxon>
        <taxon>Pseudomonadati</taxon>
        <taxon>Pseudomonadota</taxon>
        <taxon>Gammaproteobacteria</taxon>
        <taxon>Enterobacterales</taxon>
        <taxon>Morganellaceae</taxon>
        <taxon>Providencia</taxon>
    </lineage>
</organism>
<sequence>MVINKRIVATALTVAGLCLSTTLSYAADVTINIYGQVKTVPCTVVTANKNVDLNDLSTFDFINAGSTSKWHPIELELINCPTGSSNVTARFTGVSDITGYYRNQGTAQNIQLQLQDDSGRDLNNGTQAVMQINSSTASANFPLKVRAISVNGGTTQGSIQAAIDVTYTYQ</sequence>
<dbReference type="GO" id="GO:0009289">
    <property type="term" value="C:pilus"/>
    <property type="evidence" value="ECO:0007669"/>
    <property type="project" value="InterPro"/>
</dbReference>
<dbReference type="OrthoDB" id="6465350at2"/>
<dbReference type="EMBL" id="ABEXCJ040000010">
    <property type="protein sequence ID" value="ELR5219393.1"/>
    <property type="molecule type" value="Genomic_DNA"/>
</dbReference>
<dbReference type="Gene3D" id="2.60.40.1090">
    <property type="entry name" value="Fimbrial-type adhesion domain"/>
    <property type="match status" value="1"/>
</dbReference>
<feature type="domain" description="Fimbrial-type adhesion" evidence="2">
    <location>
        <begin position="31"/>
        <end position="170"/>
    </location>
</feature>
<dbReference type="InterPro" id="IPR008966">
    <property type="entry name" value="Adhesion_dom_sf"/>
</dbReference>
<dbReference type="InterPro" id="IPR036937">
    <property type="entry name" value="Adhesion_dom_fimbrial_sf"/>
</dbReference>
<dbReference type="InterPro" id="IPR050263">
    <property type="entry name" value="Bact_Fimbrial_Adh_Pro"/>
</dbReference>
<evidence type="ECO:0000313" key="4">
    <source>
        <dbReference type="EMBL" id="EMR4591580.1"/>
    </source>
</evidence>
<gene>
    <name evidence="4" type="ORF">M0K77_003943</name>
    <name evidence="3" type="ORF">M0K77_RS19715</name>
</gene>
<dbReference type="Pfam" id="PF00419">
    <property type="entry name" value="Fimbrial"/>
    <property type="match status" value="1"/>
</dbReference>
<keyword evidence="1" id="KW-0732">Signal</keyword>
<dbReference type="PANTHER" id="PTHR33420:SF27">
    <property type="entry name" value="PROTEIN FIMG"/>
    <property type="match status" value="1"/>
</dbReference>
<accession>A0A3R8XDD6</accession>
<dbReference type="InterPro" id="IPR000259">
    <property type="entry name" value="Adhesion_dom_fimbrial"/>
</dbReference>
<dbReference type="EMBL" id="ABEXCJ050000010">
    <property type="protein sequence ID" value="EMR4591580.1"/>
    <property type="molecule type" value="Genomic_DNA"/>
</dbReference>
<dbReference type="PANTHER" id="PTHR33420">
    <property type="entry name" value="FIMBRIAL SUBUNIT ELFA-RELATED"/>
    <property type="match status" value="1"/>
</dbReference>
<evidence type="ECO:0000259" key="2">
    <source>
        <dbReference type="Pfam" id="PF00419"/>
    </source>
</evidence>
<dbReference type="SUPFAM" id="SSF49401">
    <property type="entry name" value="Bacterial adhesins"/>
    <property type="match status" value="1"/>
</dbReference>
<dbReference type="RefSeq" id="WP_125891927.1">
    <property type="nucleotide sequence ID" value="NZ_CP096258.1"/>
</dbReference>
<comment type="caution">
    <text evidence="4">The sequence shown here is derived from an EMBL/GenBank/DDBJ whole genome shotgun (WGS) entry which is preliminary data.</text>
</comment>
<name>A0A3R8XDD6_PRORE</name>
<feature type="signal peptide" evidence="1">
    <location>
        <begin position="1"/>
        <end position="26"/>
    </location>
</feature>
<feature type="chain" id="PRO_5042366649" evidence="1">
    <location>
        <begin position="27"/>
        <end position="170"/>
    </location>
</feature>
<dbReference type="AlphaFoldDB" id="A0A3R8XDD6"/>
<evidence type="ECO:0000313" key="3">
    <source>
        <dbReference type="EMBL" id="ELR5219393.1"/>
    </source>
</evidence>